<dbReference type="GO" id="GO:0000160">
    <property type="term" value="P:phosphorelay signal transduction system"/>
    <property type="evidence" value="ECO:0007669"/>
    <property type="project" value="InterPro"/>
</dbReference>
<name>A0A660L7W9_9ACTN</name>
<dbReference type="RefSeq" id="WP_121248462.1">
    <property type="nucleotide sequence ID" value="NZ_RBIL01000001.1"/>
</dbReference>
<comment type="caution">
    <text evidence="4">The sequence shown here is derived from an EMBL/GenBank/DDBJ whole genome shotgun (WGS) entry which is preliminary data.</text>
</comment>
<dbReference type="CDD" id="cd00383">
    <property type="entry name" value="trans_reg_C"/>
    <property type="match status" value="1"/>
</dbReference>
<feature type="domain" description="OmpR/PhoB-type" evidence="3">
    <location>
        <begin position="7"/>
        <end position="106"/>
    </location>
</feature>
<dbReference type="GO" id="GO:0003677">
    <property type="term" value="F:DNA binding"/>
    <property type="evidence" value="ECO:0007669"/>
    <property type="project" value="UniProtKB-UniRule"/>
</dbReference>
<evidence type="ECO:0000313" key="5">
    <source>
        <dbReference type="Proteomes" id="UP000278962"/>
    </source>
</evidence>
<dbReference type="InterPro" id="IPR001867">
    <property type="entry name" value="OmpR/PhoB-type_DNA-bd"/>
</dbReference>
<evidence type="ECO:0000313" key="4">
    <source>
        <dbReference type="EMBL" id="RKQ91122.1"/>
    </source>
</evidence>
<accession>A0A660L7W9</accession>
<keyword evidence="5" id="KW-1185">Reference proteome</keyword>
<dbReference type="InterPro" id="IPR016032">
    <property type="entry name" value="Sig_transdc_resp-reg_C-effctor"/>
</dbReference>
<evidence type="ECO:0000256" key="1">
    <source>
        <dbReference type="ARBA" id="ARBA00023125"/>
    </source>
</evidence>
<dbReference type="InterPro" id="IPR036388">
    <property type="entry name" value="WH-like_DNA-bd_sf"/>
</dbReference>
<dbReference type="OrthoDB" id="5244210at2"/>
<dbReference type="Proteomes" id="UP000278962">
    <property type="component" value="Unassembled WGS sequence"/>
</dbReference>
<dbReference type="Pfam" id="PF00486">
    <property type="entry name" value="Trans_reg_C"/>
    <property type="match status" value="1"/>
</dbReference>
<gene>
    <name evidence="4" type="ORF">C8N24_0939</name>
</gene>
<evidence type="ECO:0000256" key="2">
    <source>
        <dbReference type="PROSITE-ProRule" id="PRU01091"/>
    </source>
</evidence>
<keyword evidence="1 2" id="KW-0238">DNA-binding</keyword>
<proteinExistence type="predicted"/>
<dbReference type="AlphaFoldDB" id="A0A660L7W9"/>
<protein>
    <submittedName>
        <fullName evidence="4">Transcriptional regulator</fullName>
    </submittedName>
</protein>
<reference evidence="4 5" key="1">
    <citation type="submission" date="2018-10" db="EMBL/GenBank/DDBJ databases">
        <title>Genomic Encyclopedia of Archaeal and Bacterial Type Strains, Phase II (KMG-II): from individual species to whole genera.</title>
        <authorList>
            <person name="Goeker M."/>
        </authorList>
    </citation>
    <scope>NUCLEOTIDE SEQUENCE [LARGE SCALE GENOMIC DNA]</scope>
    <source>
        <strain evidence="4 5">DSM 14954</strain>
    </source>
</reference>
<dbReference type="PROSITE" id="PS51755">
    <property type="entry name" value="OMPR_PHOB"/>
    <property type="match status" value="1"/>
</dbReference>
<dbReference type="Gene3D" id="1.10.10.10">
    <property type="entry name" value="Winged helix-like DNA-binding domain superfamily/Winged helix DNA-binding domain"/>
    <property type="match status" value="1"/>
</dbReference>
<organism evidence="4 5">
    <name type="scientific">Solirubrobacter pauli</name>
    <dbReference type="NCBI Taxonomy" id="166793"/>
    <lineage>
        <taxon>Bacteria</taxon>
        <taxon>Bacillati</taxon>
        <taxon>Actinomycetota</taxon>
        <taxon>Thermoleophilia</taxon>
        <taxon>Solirubrobacterales</taxon>
        <taxon>Solirubrobacteraceae</taxon>
        <taxon>Solirubrobacter</taxon>
    </lineage>
</organism>
<dbReference type="SUPFAM" id="SSF46894">
    <property type="entry name" value="C-terminal effector domain of the bipartite response regulators"/>
    <property type="match status" value="1"/>
</dbReference>
<sequence length="119" mass="13494">MHTSEQTEVLIAGELEIRPSEHVARAGGRTLSLSVRELELLAALARLEGRIVSREELYTTVWGAPMRGADRSVDVYVHKLRTKLARALPHAEFIHTHFGFGYRFEREPSQLFHKSGTSR</sequence>
<dbReference type="SMART" id="SM00862">
    <property type="entry name" value="Trans_reg_C"/>
    <property type="match status" value="1"/>
</dbReference>
<dbReference type="GO" id="GO:0006355">
    <property type="term" value="P:regulation of DNA-templated transcription"/>
    <property type="evidence" value="ECO:0007669"/>
    <property type="project" value="InterPro"/>
</dbReference>
<feature type="DNA-binding region" description="OmpR/PhoB-type" evidence="2">
    <location>
        <begin position="7"/>
        <end position="106"/>
    </location>
</feature>
<evidence type="ECO:0000259" key="3">
    <source>
        <dbReference type="PROSITE" id="PS51755"/>
    </source>
</evidence>
<dbReference type="EMBL" id="RBIL01000001">
    <property type="protein sequence ID" value="RKQ91122.1"/>
    <property type="molecule type" value="Genomic_DNA"/>
</dbReference>